<dbReference type="EMBL" id="JAGILA010000002">
    <property type="protein sequence ID" value="MBP2235205.1"/>
    <property type="molecule type" value="Genomic_DNA"/>
</dbReference>
<comment type="caution">
    <text evidence="1">The sequence shown here is derived from an EMBL/GenBank/DDBJ whole genome shotgun (WGS) entry which is preliminary data.</text>
</comment>
<gene>
    <name evidence="1" type="ORF">J2Z31_001697</name>
</gene>
<dbReference type="RefSeq" id="WP_209601446.1">
    <property type="nucleotide sequence ID" value="NZ_JAGILA010000002.1"/>
</dbReference>
<reference evidence="1 2" key="1">
    <citation type="submission" date="2021-03" db="EMBL/GenBank/DDBJ databases">
        <title>Genomic Encyclopedia of Type Strains, Phase IV (KMG-IV): sequencing the most valuable type-strain genomes for metagenomic binning, comparative biology and taxonomic classification.</title>
        <authorList>
            <person name="Goeker M."/>
        </authorList>
    </citation>
    <scope>NUCLEOTIDE SEQUENCE [LARGE SCALE GENOMIC DNA]</scope>
    <source>
        <strain evidence="1 2">DSM 13372</strain>
    </source>
</reference>
<evidence type="ECO:0008006" key="3">
    <source>
        <dbReference type="Google" id="ProtNLM"/>
    </source>
</evidence>
<protein>
    <recommendedName>
        <fullName evidence="3">MmcQ/YjbR family DNA-binding protein</fullName>
    </recommendedName>
</protein>
<accession>A0ABS4QX26</accession>
<organism evidence="1 2">
    <name type="scientific">Sinorhizobium kostiense</name>
    <dbReference type="NCBI Taxonomy" id="76747"/>
    <lineage>
        <taxon>Bacteria</taxon>
        <taxon>Pseudomonadati</taxon>
        <taxon>Pseudomonadota</taxon>
        <taxon>Alphaproteobacteria</taxon>
        <taxon>Hyphomicrobiales</taxon>
        <taxon>Rhizobiaceae</taxon>
        <taxon>Sinorhizobium/Ensifer group</taxon>
        <taxon>Sinorhizobium</taxon>
    </lineage>
</organism>
<evidence type="ECO:0000313" key="2">
    <source>
        <dbReference type="Proteomes" id="UP000730739"/>
    </source>
</evidence>
<keyword evidence="2" id="KW-1185">Reference proteome</keyword>
<evidence type="ECO:0000313" key="1">
    <source>
        <dbReference type="EMBL" id="MBP2235205.1"/>
    </source>
</evidence>
<dbReference type="InterPro" id="IPR058532">
    <property type="entry name" value="YjbR/MT2646/Rv2570-like"/>
</dbReference>
<dbReference type="Proteomes" id="UP000730739">
    <property type="component" value="Unassembled WGS sequence"/>
</dbReference>
<dbReference type="Pfam" id="PF04237">
    <property type="entry name" value="YjbR"/>
    <property type="match status" value="1"/>
</dbReference>
<proteinExistence type="predicted"/>
<sequence length="121" mass="13707">MEQDVEKAFERVRRLAEAIGLPETTVGTCYGTPALLVKGKTFVRMKDAATLVVMCELEEKEMLMALDPSRFFETDHYRGWPAMLVRLAAIDDEALTQRLIAAWRQKAPKRLAALLVLDKRA</sequence>
<name>A0ABS4QX26_9HYPH</name>